<organism evidence="2 3">
    <name type="scientific">Aspergillus candidus</name>
    <dbReference type="NCBI Taxonomy" id="41067"/>
    <lineage>
        <taxon>Eukaryota</taxon>
        <taxon>Fungi</taxon>
        <taxon>Dikarya</taxon>
        <taxon>Ascomycota</taxon>
        <taxon>Pezizomycotina</taxon>
        <taxon>Eurotiomycetes</taxon>
        <taxon>Eurotiomycetidae</taxon>
        <taxon>Eurotiales</taxon>
        <taxon>Aspergillaceae</taxon>
        <taxon>Aspergillus</taxon>
        <taxon>Aspergillus subgen. Circumdati</taxon>
    </lineage>
</organism>
<dbReference type="RefSeq" id="XP_024670764.1">
    <property type="nucleotide sequence ID" value="XM_024817589.1"/>
</dbReference>
<keyword evidence="3" id="KW-1185">Reference proteome</keyword>
<feature type="region of interest" description="Disordered" evidence="1">
    <location>
        <begin position="176"/>
        <end position="205"/>
    </location>
</feature>
<protein>
    <submittedName>
        <fullName evidence="2">Uncharacterized protein</fullName>
    </submittedName>
</protein>
<name>A0A2I2F7Z9_ASPCN</name>
<proteinExistence type="predicted"/>
<dbReference type="GeneID" id="36524749"/>
<sequence length="282" mass="31523">MSTWKDLFDTDPQGTRAFIDPRATDLSIIYDITMTPTNMFETRRYATAHRPTSQWHNEIEPYLQAPTESDDEIRPSARSLTRLRRFDTPPRPYASIRPYHWRLLKIGLLSVQLPHNATTHPVPPLRPAPHLEAVIDRAWADPTLVAGIEKAAGKHGADVVSVIFEVAGVSYPSGTEFGGSSGGGGWSEGESGSGAEADDEASCGDWGDSVGHTGLRFSQRRRAPVARVMLGSHVSSLARLILQMQIQSLLKRRRLNRWGFDVLINTPTVFKWGKNGEERRWW</sequence>
<reference evidence="2 3" key="1">
    <citation type="submission" date="2017-12" db="EMBL/GenBank/DDBJ databases">
        <authorList>
            <consortium name="DOE Joint Genome Institute"/>
            <person name="Haridas S."/>
            <person name="Kjaerbolling I."/>
            <person name="Vesth T.C."/>
            <person name="Frisvad J.C."/>
            <person name="Nybo J.L."/>
            <person name="Theobald S."/>
            <person name="Kuo A."/>
            <person name="Bowyer P."/>
            <person name="Matsuda Y."/>
            <person name="Mondo S."/>
            <person name="Lyhne E.K."/>
            <person name="Kogle M.E."/>
            <person name="Clum A."/>
            <person name="Lipzen A."/>
            <person name="Salamov A."/>
            <person name="Ngan C.Y."/>
            <person name="Daum C."/>
            <person name="Chiniquy J."/>
            <person name="Barry K."/>
            <person name="LaButti K."/>
            <person name="Simmons B.A."/>
            <person name="Magnuson J.K."/>
            <person name="Mortensen U.H."/>
            <person name="Larsen T.O."/>
            <person name="Grigoriev I.V."/>
            <person name="Baker S.E."/>
            <person name="Andersen M.R."/>
            <person name="Nordberg H.P."/>
            <person name="Cantor M.N."/>
            <person name="Hua S.X."/>
        </authorList>
    </citation>
    <scope>NUCLEOTIDE SEQUENCE [LARGE SCALE GENOMIC DNA]</scope>
    <source>
        <strain evidence="2 3">CBS 102.13</strain>
    </source>
</reference>
<evidence type="ECO:0000313" key="2">
    <source>
        <dbReference type="EMBL" id="PLB36752.1"/>
    </source>
</evidence>
<dbReference type="EMBL" id="KZ559148">
    <property type="protein sequence ID" value="PLB36752.1"/>
    <property type="molecule type" value="Genomic_DNA"/>
</dbReference>
<feature type="compositionally biased region" description="Gly residues" evidence="1">
    <location>
        <begin position="176"/>
        <end position="187"/>
    </location>
</feature>
<gene>
    <name evidence="2" type="ORF">BDW47DRAFT_132563</name>
</gene>
<evidence type="ECO:0000313" key="3">
    <source>
        <dbReference type="Proteomes" id="UP000234585"/>
    </source>
</evidence>
<evidence type="ECO:0000256" key="1">
    <source>
        <dbReference type="SAM" id="MobiDB-lite"/>
    </source>
</evidence>
<accession>A0A2I2F7Z9</accession>
<dbReference type="Proteomes" id="UP000234585">
    <property type="component" value="Unassembled WGS sequence"/>
</dbReference>
<dbReference type="OrthoDB" id="4492633at2759"/>
<dbReference type="AlphaFoldDB" id="A0A2I2F7Z9"/>